<dbReference type="KEGG" id="msea:METESE_15110"/>
<feature type="domain" description="Secretin/TonB short N-terminal" evidence="10">
    <location>
        <begin position="326"/>
        <end position="374"/>
    </location>
</feature>
<reference evidence="11" key="1">
    <citation type="journal article" date="2023" name="Int. J. Syst. Evol. Microbiol.">
        <title>Mesoterricola silvestris gen. nov., sp. nov., Mesoterricola sediminis sp. nov., Geothrix oryzae sp. nov., Geothrix edaphica sp. nov., Geothrix rubra sp. nov., and Geothrix limicola sp. nov., six novel members of Acidobacteriota isolated from soils.</title>
        <authorList>
            <person name="Itoh H."/>
            <person name="Sugisawa Y."/>
            <person name="Mise K."/>
            <person name="Xu Z."/>
            <person name="Kuniyasu M."/>
            <person name="Ushijima N."/>
            <person name="Kawano K."/>
            <person name="Kobayashi E."/>
            <person name="Shiratori Y."/>
            <person name="Masuda Y."/>
            <person name="Senoo K."/>
        </authorList>
    </citation>
    <scope>NUCLEOTIDE SEQUENCE</scope>
    <source>
        <strain evidence="11">W786</strain>
    </source>
</reference>
<dbReference type="Pfam" id="PF00263">
    <property type="entry name" value="Secretin"/>
    <property type="match status" value="1"/>
</dbReference>
<proteinExistence type="inferred from homology"/>
<evidence type="ECO:0000256" key="2">
    <source>
        <dbReference type="ARBA" id="ARBA00022448"/>
    </source>
</evidence>
<keyword evidence="2 7" id="KW-0813">Transport</keyword>
<evidence type="ECO:0000256" key="5">
    <source>
        <dbReference type="ARBA" id="ARBA00023237"/>
    </source>
</evidence>
<protein>
    <submittedName>
        <fullName evidence="11">Fimbrial protein</fullName>
    </submittedName>
</protein>
<keyword evidence="12" id="KW-1185">Reference proteome</keyword>
<dbReference type="EMBL" id="AP027081">
    <property type="protein sequence ID" value="BDU76553.1"/>
    <property type="molecule type" value="Genomic_DNA"/>
</dbReference>
<feature type="coiled-coil region" evidence="8">
    <location>
        <begin position="370"/>
        <end position="397"/>
    </location>
</feature>
<dbReference type="PANTHER" id="PTHR30604">
    <property type="entry name" value="PROTEIN TRANSPORT PROTEIN HOFQ"/>
    <property type="match status" value="1"/>
</dbReference>
<evidence type="ECO:0000256" key="4">
    <source>
        <dbReference type="ARBA" id="ARBA00023136"/>
    </source>
</evidence>
<dbReference type="Pfam" id="PF03958">
    <property type="entry name" value="Secretin_N"/>
    <property type="match status" value="1"/>
</dbReference>
<keyword evidence="4" id="KW-0472">Membrane</keyword>
<evidence type="ECO:0000256" key="1">
    <source>
        <dbReference type="ARBA" id="ARBA00004370"/>
    </source>
</evidence>
<gene>
    <name evidence="11" type="ORF">METESE_15110</name>
</gene>
<evidence type="ECO:0000256" key="7">
    <source>
        <dbReference type="RuleBase" id="RU004004"/>
    </source>
</evidence>
<evidence type="ECO:0000256" key="6">
    <source>
        <dbReference type="RuleBase" id="RU004003"/>
    </source>
</evidence>
<dbReference type="SMART" id="SM00965">
    <property type="entry name" value="STN"/>
    <property type="match status" value="1"/>
</dbReference>
<feature type="region of interest" description="Disordered" evidence="9">
    <location>
        <begin position="274"/>
        <end position="296"/>
    </location>
</feature>
<dbReference type="InterPro" id="IPR011662">
    <property type="entry name" value="Secretin/TonB_short_N"/>
</dbReference>
<dbReference type="InterPro" id="IPR038591">
    <property type="entry name" value="NolW-like_sf"/>
</dbReference>
<dbReference type="Gene3D" id="3.30.1370.130">
    <property type="match status" value="1"/>
</dbReference>
<organism evidence="11 12">
    <name type="scientific">Mesoterricola sediminis</name>
    <dbReference type="NCBI Taxonomy" id="2927980"/>
    <lineage>
        <taxon>Bacteria</taxon>
        <taxon>Pseudomonadati</taxon>
        <taxon>Acidobacteriota</taxon>
        <taxon>Holophagae</taxon>
        <taxon>Holophagales</taxon>
        <taxon>Holophagaceae</taxon>
        <taxon>Mesoterricola</taxon>
    </lineage>
</organism>
<dbReference type="PANTHER" id="PTHR30604:SF1">
    <property type="entry name" value="DNA UTILIZATION PROTEIN HOFQ"/>
    <property type="match status" value="1"/>
</dbReference>
<sequence>MNARLSSLLVAGGVVLAGIQSGSLSGALPEAGAPAAAPTLEAASLLAGPDQVLKLTIPGFAGVPQVQVLPNPSRIVVDLPGVLRGTKVTKKDVQALTGSQVVRSRMAQFSLAPTPVTRLVLEVTPGTQADVAHDGTGVSIRLNPGKGAIHAQLGNVPVPAAPAAPTVETEAVTAKVNAPNLAVALPVREAAPVAQPAAVLAASTVAPLPERAYAVAEDAPAKGTEPAQPYVIRQEAPQVAATRKLDPLPSVPGAGAPFQALPVLAVQSALPTAVAQDRAPAPRTESRTGRTLGDAGTRYTGAKMTIDVVGTDLTSFLRIIADTAHLNLIVDQDVGGIYTFKFTDTPWDQVLDVILKHAGLGKEISNGIIRVAKIEKLQKEEEDRKRLEDAKSLAGETQSITRPLSFAKAGEARAILEKMLTKRGSIIVDERTNTLIITDLPRNLPVLDDLIAQLDVQIQQVQIEARVVEANKNWEKDFGVKWPTANTSQAAITNSSGQAATWGSYNGPSWNSVNNKADGTGNAAAAMFSGGATGVTDISSPAGEFWVSFLSNRVSVNVILQALEKQGVVKIVSSPKVVTQNNKKARVLSGAKIPYPAQQTGSTAGAITVAFADANLELEVTPQITNDGTILMDIKVEKADADFGRLVGSTPTITRKMVETQVLVKDGGTAIMGGVYKTNNTQSTTGVPFLKDIPLIGFLFRNKINQDSNDELLVFITPRVLKN</sequence>
<dbReference type="InterPro" id="IPR005644">
    <property type="entry name" value="NolW-like"/>
</dbReference>
<keyword evidence="3" id="KW-0732">Signal</keyword>
<dbReference type="InterPro" id="IPR001775">
    <property type="entry name" value="GspD/PilQ"/>
</dbReference>
<dbReference type="InterPro" id="IPR051808">
    <property type="entry name" value="Type_IV_pilus_biogenesis"/>
</dbReference>
<evidence type="ECO:0000313" key="12">
    <source>
        <dbReference type="Proteomes" id="UP001228113"/>
    </source>
</evidence>
<dbReference type="InterPro" id="IPR013355">
    <property type="entry name" value="Pilus_4_PilQ"/>
</dbReference>
<comment type="similarity">
    <text evidence="6">Belongs to the bacterial secretin family.</text>
</comment>
<keyword evidence="5" id="KW-0998">Cell outer membrane</keyword>
<dbReference type="GO" id="GO:0009279">
    <property type="term" value="C:cell outer membrane"/>
    <property type="evidence" value="ECO:0007669"/>
    <property type="project" value="UniProtKB-SubCell"/>
</dbReference>
<dbReference type="Gene3D" id="3.30.1370.120">
    <property type="match status" value="1"/>
</dbReference>
<evidence type="ECO:0000256" key="8">
    <source>
        <dbReference type="SAM" id="Coils"/>
    </source>
</evidence>
<accession>A0AA48KFK6</accession>
<evidence type="ECO:0000256" key="9">
    <source>
        <dbReference type="SAM" id="MobiDB-lite"/>
    </source>
</evidence>
<name>A0AA48KFK6_9BACT</name>
<evidence type="ECO:0000313" key="11">
    <source>
        <dbReference type="EMBL" id="BDU76553.1"/>
    </source>
</evidence>
<dbReference type="RefSeq" id="WP_279342809.1">
    <property type="nucleotide sequence ID" value="NZ_AP027081.1"/>
</dbReference>
<comment type="subcellular location">
    <subcellularLocation>
        <location evidence="7">Cell outer membrane</location>
    </subcellularLocation>
    <subcellularLocation>
        <location evidence="1">Membrane</location>
    </subcellularLocation>
</comment>
<dbReference type="Proteomes" id="UP001228113">
    <property type="component" value="Chromosome"/>
</dbReference>
<dbReference type="NCBIfam" id="TIGR02515">
    <property type="entry name" value="IV_pilus_PilQ"/>
    <property type="match status" value="1"/>
</dbReference>
<dbReference type="Gene3D" id="2.60.40.3500">
    <property type="match status" value="1"/>
</dbReference>
<evidence type="ECO:0000259" key="10">
    <source>
        <dbReference type="SMART" id="SM00965"/>
    </source>
</evidence>
<keyword evidence="8" id="KW-0175">Coiled coil</keyword>
<dbReference type="InterPro" id="IPR004846">
    <property type="entry name" value="T2SS/T3SS_dom"/>
</dbReference>
<dbReference type="GO" id="GO:0009306">
    <property type="term" value="P:protein secretion"/>
    <property type="evidence" value="ECO:0007669"/>
    <property type="project" value="InterPro"/>
</dbReference>
<evidence type="ECO:0000256" key="3">
    <source>
        <dbReference type="ARBA" id="ARBA00022729"/>
    </source>
</evidence>
<dbReference type="PRINTS" id="PR00811">
    <property type="entry name" value="BCTERIALGSPD"/>
</dbReference>
<dbReference type="AlphaFoldDB" id="A0AA48KFK6"/>